<accession>A0A1I6QB36</accession>
<reference evidence="2" key="1">
    <citation type="submission" date="2016-10" db="EMBL/GenBank/DDBJ databases">
        <authorList>
            <person name="Varghese N."/>
            <person name="Submissions S."/>
        </authorList>
    </citation>
    <scope>NUCLEOTIDE SEQUENCE [LARGE SCALE GENOMIC DNA]</scope>
    <source>
        <strain evidence="2">DSM 23422</strain>
    </source>
</reference>
<evidence type="ECO:0000313" key="1">
    <source>
        <dbReference type="EMBL" id="SFS49500.1"/>
    </source>
</evidence>
<dbReference type="AlphaFoldDB" id="A0A1I6QB36"/>
<protein>
    <submittedName>
        <fullName evidence="1">Uncharacterized protein</fullName>
    </submittedName>
</protein>
<organism evidence="1 2">
    <name type="scientific">Sulfitobacter marinus</name>
    <dbReference type="NCBI Taxonomy" id="394264"/>
    <lineage>
        <taxon>Bacteria</taxon>
        <taxon>Pseudomonadati</taxon>
        <taxon>Pseudomonadota</taxon>
        <taxon>Alphaproteobacteria</taxon>
        <taxon>Rhodobacterales</taxon>
        <taxon>Roseobacteraceae</taxon>
        <taxon>Sulfitobacter</taxon>
    </lineage>
</organism>
<dbReference type="Proteomes" id="UP000199239">
    <property type="component" value="Unassembled WGS sequence"/>
</dbReference>
<proteinExistence type="predicted"/>
<keyword evidence="2" id="KW-1185">Reference proteome</keyword>
<dbReference type="EMBL" id="FPAJ01000001">
    <property type="protein sequence ID" value="SFS49500.1"/>
    <property type="molecule type" value="Genomic_DNA"/>
</dbReference>
<evidence type="ECO:0000313" key="2">
    <source>
        <dbReference type="Proteomes" id="UP000199239"/>
    </source>
</evidence>
<gene>
    <name evidence="1" type="ORF">SAMN04488040_0610</name>
</gene>
<name>A0A1I6QB36_9RHOB</name>
<dbReference type="RefSeq" id="WP_281247830.1">
    <property type="nucleotide sequence ID" value="NZ_FPAJ01000001.1"/>
</dbReference>
<sequence>MKAFLTAVVAMVVIAAGAYQILEVINVSTAKAGTSSENVRLSD</sequence>
<dbReference type="STRING" id="394264.SAMN04488040_0610"/>